<dbReference type="Gene3D" id="1.20.1250.20">
    <property type="entry name" value="MFS general substrate transporter like domains"/>
    <property type="match status" value="1"/>
</dbReference>
<organism evidence="7 8">
    <name type="scientific">Kocuria palustris PEL</name>
    <dbReference type="NCBI Taxonomy" id="1236550"/>
    <lineage>
        <taxon>Bacteria</taxon>
        <taxon>Bacillati</taxon>
        <taxon>Actinomycetota</taxon>
        <taxon>Actinomycetes</taxon>
        <taxon>Micrococcales</taxon>
        <taxon>Micrococcaceae</taxon>
        <taxon>Kocuria</taxon>
    </lineage>
</organism>
<dbReference type="SUPFAM" id="SSF103473">
    <property type="entry name" value="MFS general substrate transporter"/>
    <property type="match status" value="1"/>
</dbReference>
<dbReference type="AlphaFoldDB" id="M2YCA8"/>
<feature type="transmembrane region" description="Helical" evidence="5">
    <location>
        <begin position="408"/>
        <end position="428"/>
    </location>
</feature>
<evidence type="ECO:0000313" key="8">
    <source>
        <dbReference type="Proteomes" id="UP000009877"/>
    </source>
</evidence>
<dbReference type="InterPro" id="IPR020846">
    <property type="entry name" value="MFS_dom"/>
</dbReference>
<comment type="subcellular location">
    <subcellularLocation>
        <location evidence="1">Cell membrane</location>
        <topology evidence="1">Multi-pass membrane protein</topology>
    </subcellularLocation>
</comment>
<dbReference type="Proteomes" id="UP000009877">
    <property type="component" value="Unassembled WGS sequence"/>
</dbReference>
<keyword evidence="2 5" id="KW-0812">Transmembrane</keyword>
<feature type="transmembrane region" description="Helical" evidence="5">
    <location>
        <begin position="55"/>
        <end position="73"/>
    </location>
</feature>
<comment type="caution">
    <text evidence="7">The sequence shown here is derived from an EMBL/GenBank/DDBJ whole genome shotgun (WGS) entry which is preliminary data.</text>
</comment>
<dbReference type="PROSITE" id="PS50850">
    <property type="entry name" value="MFS"/>
    <property type="match status" value="1"/>
</dbReference>
<dbReference type="EMBL" id="ANHZ02000016">
    <property type="protein sequence ID" value="EME36269.1"/>
    <property type="molecule type" value="Genomic_DNA"/>
</dbReference>
<reference evidence="7 8" key="1">
    <citation type="journal article" date="2014" name="Genome Announc.">
        <title>Draft Genome Sequence of Kocuria palustris PEL.</title>
        <authorList>
            <person name="Sharma G."/>
            <person name="Khatri I."/>
            <person name="Subramanian S."/>
        </authorList>
    </citation>
    <scope>NUCLEOTIDE SEQUENCE [LARGE SCALE GENOMIC DNA]</scope>
    <source>
        <strain evidence="7 8">PEL</strain>
    </source>
</reference>
<dbReference type="PANTHER" id="PTHR23508:SF10">
    <property type="entry name" value="CARBOXYLIC ACID TRANSPORTER PROTEIN HOMOLOG"/>
    <property type="match status" value="1"/>
</dbReference>
<dbReference type="InterPro" id="IPR036259">
    <property type="entry name" value="MFS_trans_sf"/>
</dbReference>
<feature type="domain" description="Major facilitator superfamily (MFS) profile" evidence="6">
    <location>
        <begin position="17"/>
        <end position="437"/>
    </location>
</feature>
<feature type="transmembrane region" description="Helical" evidence="5">
    <location>
        <begin position="85"/>
        <end position="102"/>
    </location>
</feature>
<dbReference type="Pfam" id="PF07690">
    <property type="entry name" value="MFS_1"/>
    <property type="match status" value="1"/>
</dbReference>
<feature type="transmembrane region" description="Helical" evidence="5">
    <location>
        <begin position="289"/>
        <end position="308"/>
    </location>
</feature>
<evidence type="ECO:0000313" key="7">
    <source>
        <dbReference type="EMBL" id="EME36269.1"/>
    </source>
</evidence>
<accession>M2YCA8</accession>
<dbReference type="RefSeq" id="WP_006214983.1">
    <property type="nucleotide sequence ID" value="NZ_ANHZ02000016.1"/>
</dbReference>
<proteinExistence type="predicted"/>
<feature type="transmembrane region" description="Helical" evidence="5">
    <location>
        <begin position="108"/>
        <end position="131"/>
    </location>
</feature>
<feature type="transmembrane region" description="Helical" evidence="5">
    <location>
        <begin position="344"/>
        <end position="367"/>
    </location>
</feature>
<feature type="transmembrane region" description="Helical" evidence="5">
    <location>
        <begin position="171"/>
        <end position="193"/>
    </location>
</feature>
<evidence type="ECO:0000256" key="2">
    <source>
        <dbReference type="ARBA" id="ARBA00022692"/>
    </source>
</evidence>
<dbReference type="GO" id="GO:0046943">
    <property type="term" value="F:carboxylic acid transmembrane transporter activity"/>
    <property type="evidence" value="ECO:0007669"/>
    <property type="project" value="TreeGrafter"/>
</dbReference>
<feature type="transmembrane region" description="Helical" evidence="5">
    <location>
        <begin position="257"/>
        <end position="277"/>
    </location>
</feature>
<feature type="transmembrane region" description="Helical" evidence="5">
    <location>
        <begin position="379"/>
        <end position="402"/>
    </location>
</feature>
<evidence type="ECO:0000256" key="5">
    <source>
        <dbReference type="SAM" id="Phobius"/>
    </source>
</evidence>
<dbReference type="GO" id="GO:0005886">
    <property type="term" value="C:plasma membrane"/>
    <property type="evidence" value="ECO:0007669"/>
    <property type="project" value="UniProtKB-SubCell"/>
</dbReference>
<keyword evidence="8" id="KW-1185">Reference proteome</keyword>
<name>M2YCA8_9MICC</name>
<evidence type="ECO:0000256" key="4">
    <source>
        <dbReference type="ARBA" id="ARBA00023136"/>
    </source>
</evidence>
<keyword evidence="4 5" id="KW-0472">Membrane</keyword>
<keyword evidence="3 5" id="KW-1133">Transmembrane helix</keyword>
<evidence type="ECO:0000256" key="1">
    <source>
        <dbReference type="ARBA" id="ARBA00004651"/>
    </source>
</evidence>
<gene>
    <name evidence="7" type="ORF">C884_00560</name>
</gene>
<protein>
    <submittedName>
        <fullName evidence="7">Benzoate MFS transporter BenK</fullName>
    </submittedName>
</protein>
<sequence length="447" mass="47045">MPAETPVNQVLRGRAWVAPLCWIAVLLDGFDAVVLGAVMPSMIEDPGFGLTPASGTAVATAGLFGMMVGALGMGWATDRFGRRRMLIGAVTIFSLLTLAMAFTDSIAVFGILRFLAGVGLGGCLPTAISMVTEFSSARRTGNATTTVMTGYHVGAVLTAALAIWIVTQLSWHAMFIAGALPAVILVPLMLRYLPESPEFLLSQGRRDEARAVAEHYGIDFAARLERQEALTRAGSDAQQEKVGAGLLLSGPYRRNTVILWIASFMGLLLVYGLNTWLPQIMRAADYDLGNALGFLLILNVGAIVGLFIAGRAADRFTPRVAGIVWFLGAAVMLAALVIRLPLGGIYVMVFITGCFVFSAQVLVYAFTASNYPAQVRATALGMSAGTGRLGAISGPLVGGTLLSAGLAYPWGFFAFALAALLGGGALSATRTLDPEAQDSPVHRQPID</sequence>
<feature type="transmembrane region" description="Helical" evidence="5">
    <location>
        <begin position="320"/>
        <end position="338"/>
    </location>
</feature>
<evidence type="ECO:0000256" key="3">
    <source>
        <dbReference type="ARBA" id="ARBA00022989"/>
    </source>
</evidence>
<feature type="transmembrane region" description="Helical" evidence="5">
    <location>
        <begin position="143"/>
        <end position="165"/>
    </location>
</feature>
<feature type="transmembrane region" description="Helical" evidence="5">
    <location>
        <begin position="20"/>
        <end position="43"/>
    </location>
</feature>
<dbReference type="InterPro" id="IPR011701">
    <property type="entry name" value="MFS"/>
</dbReference>
<evidence type="ECO:0000259" key="6">
    <source>
        <dbReference type="PROSITE" id="PS50850"/>
    </source>
</evidence>
<dbReference type="PANTHER" id="PTHR23508">
    <property type="entry name" value="CARBOXYLIC ACID TRANSPORTER PROTEIN HOMOLOG"/>
    <property type="match status" value="1"/>
</dbReference>
<dbReference type="CDD" id="cd17365">
    <property type="entry name" value="MFS_PcaK_like"/>
    <property type="match status" value="1"/>
</dbReference>